<comment type="caution">
    <text evidence="1">The sequence shown here is derived from an EMBL/GenBank/DDBJ whole genome shotgun (WGS) entry which is preliminary data.</text>
</comment>
<name>A0A6J7ZU93_PLARU</name>
<proteinExistence type="predicted"/>
<dbReference type="EMBL" id="CZCZ02000017">
    <property type="protein sequence ID" value="CAC5345900.1"/>
    <property type="molecule type" value="Genomic_DNA"/>
</dbReference>
<sequence>MDDQIRVFEAFARQLTANFSWIVFSGCIIADLGAKINS</sequence>
<gene>
    <name evidence="1" type="ORF">PLAN_70477</name>
</gene>
<accession>A0A6J7ZU93</accession>
<evidence type="ECO:0000313" key="1">
    <source>
        <dbReference type="EMBL" id="CAC5345900.1"/>
    </source>
</evidence>
<reference evidence="1" key="1">
    <citation type="submission" date="2020-05" db="EMBL/GenBank/DDBJ databases">
        <authorList>
            <consortium name="Genoscope - CEA"/>
            <person name="William W."/>
        </authorList>
    </citation>
    <scope>NUCLEOTIDE SEQUENCE [LARGE SCALE GENOMIC DNA]</scope>
    <source>
        <strain evidence="1">PCC 7821</strain>
    </source>
</reference>
<dbReference type="AlphaFoldDB" id="A0A6J7ZU93"/>
<protein>
    <submittedName>
        <fullName evidence="1">Uncharacterized protein</fullName>
    </submittedName>
</protein>
<keyword evidence="2" id="KW-1185">Reference proteome</keyword>
<dbReference type="Proteomes" id="UP000196521">
    <property type="component" value="Unassembled WGS sequence"/>
</dbReference>
<organism evidence="1 2">
    <name type="scientific">Planktothrix rubescens CCAP 1459/22</name>
    <dbReference type="NCBI Taxonomy" id="329571"/>
    <lineage>
        <taxon>Bacteria</taxon>
        <taxon>Bacillati</taxon>
        <taxon>Cyanobacteriota</taxon>
        <taxon>Cyanophyceae</taxon>
        <taxon>Oscillatoriophycideae</taxon>
        <taxon>Oscillatoriales</taxon>
        <taxon>Microcoleaceae</taxon>
        <taxon>Planktothrix</taxon>
    </lineage>
</organism>
<dbReference type="PROSITE" id="PS51257">
    <property type="entry name" value="PROKAR_LIPOPROTEIN"/>
    <property type="match status" value="1"/>
</dbReference>
<evidence type="ECO:0000313" key="2">
    <source>
        <dbReference type="Proteomes" id="UP000196521"/>
    </source>
</evidence>